<dbReference type="InterPro" id="IPR045038">
    <property type="entry name" value="AIG2-like"/>
</dbReference>
<proteinExistence type="predicted"/>
<dbReference type="RefSeq" id="WP_119767093.1">
    <property type="nucleotide sequence ID" value="NZ_QYUO01000001.1"/>
</dbReference>
<sequence>MLTPVFTYGSLMFPEVWNRVVRGDYRSLPATLPGHARFVLKNETYPGVIAQPGQSVAGLLYFDVSPQDVVALDAFEGDEYRRVAVGVTLDSGETVEAQAYLYLLPQKLSDSPWLPEAFQMQRFIATYCREKLGE</sequence>
<evidence type="ECO:0000256" key="2">
    <source>
        <dbReference type="ARBA" id="ARBA00030602"/>
    </source>
</evidence>
<evidence type="ECO:0000313" key="5">
    <source>
        <dbReference type="Proteomes" id="UP000265955"/>
    </source>
</evidence>
<dbReference type="SUPFAM" id="SSF110857">
    <property type="entry name" value="Gamma-glutamyl cyclotransferase-like"/>
    <property type="match status" value="1"/>
</dbReference>
<protein>
    <recommendedName>
        <fullName evidence="2">Putative gamma-glutamylcyclotransferase</fullName>
    </recommendedName>
</protein>
<gene>
    <name evidence="4" type="ORF">D3871_00280</name>
</gene>
<comment type="caution">
    <text evidence="4">The sequence shown here is derived from an EMBL/GenBank/DDBJ whole genome shotgun (WGS) entry which is preliminary data.</text>
</comment>
<dbReference type="Pfam" id="PF06094">
    <property type="entry name" value="GGACT"/>
    <property type="match status" value="1"/>
</dbReference>
<dbReference type="InterPro" id="IPR036568">
    <property type="entry name" value="GGCT-like_sf"/>
</dbReference>
<dbReference type="GO" id="GO:0016740">
    <property type="term" value="F:transferase activity"/>
    <property type="evidence" value="ECO:0007669"/>
    <property type="project" value="UniProtKB-KW"/>
</dbReference>
<dbReference type="PANTHER" id="PTHR31544:SF2">
    <property type="entry name" value="AIG2-LIKE PROTEIN D"/>
    <property type="match status" value="1"/>
</dbReference>
<dbReference type="InterPro" id="IPR009288">
    <property type="entry name" value="AIG2-like_dom"/>
</dbReference>
<name>A0A3A3FLU2_9BURK</name>
<dbReference type="InterPro" id="IPR013024">
    <property type="entry name" value="GGCT-like"/>
</dbReference>
<dbReference type="Gene3D" id="3.10.490.10">
    <property type="entry name" value="Gamma-glutamyl cyclotransferase-like"/>
    <property type="match status" value="1"/>
</dbReference>
<keyword evidence="5" id="KW-1185">Reference proteome</keyword>
<keyword evidence="1 4" id="KW-0808">Transferase</keyword>
<dbReference type="EMBL" id="QYUO01000001">
    <property type="protein sequence ID" value="RJF97142.1"/>
    <property type="molecule type" value="Genomic_DNA"/>
</dbReference>
<dbReference type="AlphaFoldDB" id="A0A3A3FLU2"/>
<accession>A0A3A3FLU2</accession>
<reference evidence="5" key="1">
    <citation type="submission" date="2018-09" db="EMBL/GenBank/DDBJ databases">
        <authorList>
            <person name="Zhu H."/>
        </authorList>
    </citation>
    <scope>NUCLEOTIDE SEQUENCE [LARGE SCALE GENOMIC DNA]</scope>
    <source>
        <strain evidence="5">K1R23-30</strain>
    </source>
</reference>
<evidence type="ECO:0000313" key="4">
    <source>
        <dbReference type="EMBL" id="RJF97142.1"/>
    </source>
</evidence>
<evidence type="ECO:0000259" key="3">
    <source>
        <dbReference type="Pfam" id="PF06094"/>
    </source>
</evidence>
<feature type="domain" description="Gamma-glutamylcyclotransferase AIG2-like" evidence="3">
    <location>
        <begin position="5"/>
        <end position="104"/>
    </location>
</feature>
<dbReference type="Proteomes" id="UP000265955">
    <property type="component" value="Unassembled WGS sequence"/>
</dbReference>
<evidence type="ECO:0000256" key="1">
    <source>
        <dbReference type="ARBA" id="ARBA00022679"/>
    </source>
</evidence>
<dbReference type="OrthoDB" id="279154at2"/>
<organism evidence="4 5">
    <name type="scientific">Noviherbaspirillum saxi</name>
    <dbReference type="NCBI Taxonomy" id="2320863"/>
    <lineage>
        <taxon>Bacteria</taxon>
        <taxon>Pseudomonadati</taxon>
        <taxon>Pseudomonadota</taxon>
        <taxon>Betaproteobacteria</taxon>
        <taxon>Burkholderiales</taxon>
        <taxon>Oxalobacteraceae</taxon>
        <taxon>Noviherbaspirillum</taxon>
    </lineage>
</organism>
<dbReference type="PANTHER" id="PTHR31544">
    <property type="entry name" value="AIG2-LIKE PROTEIN D"/>
    <property type="match status" value="1"/>
</dbReference>
<dbReference type="CDD" id="cd06661">
    <property type="entry name" value="GGCT_like"/>
    <property type="match status" value="1"/>
</dbReference>